<evidence type="ECO:0000256" key="2">
    <source>
        <dbReference type="SAM" id="Phobius"/>
    </source>
</evidence>
<sequence length="433" mass="48580">MTFRHASTEQAFLDNRKAWLLKCMRNAHLLFLSVPTVLGLALLEFHYKGDHELDKECPGVIEQIGVIAASWVVFNIIVITITLTPRCVNCFTTKGMEIFITVESLCTMFIMYISDKTGAPKLQGVDARLCFRRMEGPEPTFCDTHVVLVWAIAQMSLHLFFPIRWRILVPAEMLSVVFYMLVLSSSTEGLSDAAATWVMSTVLVAVCAMGKRRLEYQERLSMLMFISEKTLRFQSEFILSQAQLQKKAPSPSSEASLAIDTRSLASAPLSQYIFGKDGEMELDVQLQAILQLGKVEHWIIEPSQLQCFPEVLLGRGVFGVVILGDLCGAATAVKLPFAKQALALDDLSNEIRILRRIRHPNIVGFHGVCVLTSLQVMVLVEEYIHGRSMASQMKDKKKPCERCKVSWHLARRVQCAAVPPQLEAYRCPRGLEA</sequence>
<gene>
    <name evidence="4" type="ORF">PGLA1383_LOCUS15654</name>
</gene>
<dbReference type="Gene3D" id="3.30.200.20">
    <property type="entry name" value="Phosphorylase Kinase, domain 1"/>
    <property type="match status" value="1"/>
</dbReference>
<keyword evidence="2" id="KW-0812">Transmembrane</keyword>
<dbReference type="OrthoDB" id="439516at2759"/>
<feature type="transmembrane region" description="Helical" evidence="2">
    <location>
        <begin position="193"/>
        <end position="210"/>
    </location>
</feature>
<dbReference type="InterPro" id="IPR000719">
    <property type="entry name" value="Prot_kinase_dom"/>
</dbReference>
<comment type="caution">
    <text evidence="4">The sequence shown here is derived from an EMBL/GenBank/DDBJ whole genome shotgun (WGS) entry which is preliminary data.</text>
</comment>
<dbReference type="PROSITE" id="PS00107">
    <property type="entry name" value="PROTEIN_KINASE_ATP"/>
    <property type="match status" value="1"/>
</dbReference>
<dbReference type="EMBL" id="CAJNNV010009294">
    <property type="protein sequence ID" value="CAE8597204.1"/>
    <property type="molecule type" value="Genomic_DNA"/>
</dbReference>
<organism evidence="4 5">
    <name type="scientific">Polarella glacialis</name>
    <name type="common">Dinoflagellate</name>
    <dbReference type="NCBI Taxonomy" id="89957"/>
    <lineage>
        <taxon>Eukaryota</taxon>
        <taxon>Sar</taxon>
        <taxon>Alveolata</taxon>
        <taxon>Dinophyceae</taxon>
        <taxon>Suessiales</taxon>
        <taxon>Suessiaceae</taxon>
        <taxon>Polarella</taxon>
    </lineage>
</organism>
<feature type="binding site" evidence="1">
    <location>
        <position position="334"/>
    </location>
    <ligand>
        <name>ATP</name>
        <dbReference type="ChEBI" id="CHEBI:30616"/>
    </ligand>
</feature>
<keyword evidence="1" id="KW-0547">Nucleotide-binding</keyword>
<dbReference type="InterPro" id="IPR017441">
    <property type="entry name" value="Protein_kinase_ATP_BS"/>
</dbReference>
<dbReference type="GO" id="GO:0004674">
    <property type="term" value="F:protein serine/threonine kinase activity"/>
    <property type="evidence" value="ECO:0007669"/>
    <property type="project" value="TreeGrafter"/>
</dbReference>
<feature type="transmembrane region" description="Helical" evidence="2">
    <location>
        <begin position="168"/>
        <end position="187"/>
    </location>
</feature>
<dbReference type="AlphaFoldDB" id="A0A813EHT1"/>
<dbReference type="InterPro" id="IPR051681">
    <property type="entry name" value="Ser/Thr_Kinases-Pseudokinases"/>
</dbReference>
<dbReference type="InterPro" id="IPR011009">
    <property type="entry name" value="Kinase-like_dom_sf"/>
</dbReference>
<feature type="transmembrane region" description="Helical" evidence="2">
    <location>
        <begin position="63"/>
        <end position="83"/>
    </location>
</feature>
<protein>
    <recommendedName>
        <fullName evidence="3">Protein kinase domain-containing protein</fullName>
    </recommendedName>
</protein>
<feature type="domain" description="Protein kinase" evidence="3">
    <location>
        <begin position="307"/>
        <end position="433"/>
    </location>
</feature>
<evidence type="ECO:0000256" key="1">
    <source>
        <dbReference type="PROSITE-ProRule" id="PRU10141"/>
    </source>
</evidence>
<accession>A0A813EHT1</accession>
<evidence type="ECO:0000313" key="5">
    <source>
        <dbReference type="Proteomes" id="UP000654075"/>
    </source>
</evidence>
<dbReference type="PANTHER" id="PTHR44329">
    <property type="entry name" value="SERINE/THREONINE-PROTEIN KINASE TNNI3K-RELATED"/>
    <property type="match status" value="1"/>
</dbReference>
<keyword evidence="1" id="KW-0067">ATP-binding</keyword>
<evidence type="ECO:0000313" key="4">
    <source>
        <dbReference type="EMBL" id="CAE8597204.1"/>
    </source>
</evidence>
<proteinExistence type="predicted"/>
<feature type="transmembrane region" description="Helical" evidence="2">
    <location>
        <begin position="26"/>
        <end position="43"/>
    </location>
</feature>
<dbReference type="PANTHER" id="PTHR44329:SF261">
    <property type="entry name" value="ZINC FINGER CONTAINING PROTEIN KINASE-RELATED"/>
    <property type="match status" value="1"/>
</dbReference>
<dbReference type="SUPFAM" id="SSF56112">
    <property type="entry name" value="Protein kinase-like (PK-like)"/>
    <property type="match status" value="1"/>
</dbReference>
<feature type="transmembrane region" description="Helical" evidence="2">
    <location>
        <begin position="362"/>
        <end position="380"/>
    </location>
</feature>
<name>A0A813EHT1_POLGL</name>
<keyword evidence="5" id="KW-1185">Reference proteome</keyword>
<evidence type="ECO:0000259" key="3">
    <source>
        <dbReference type="PROSITE" id="PS50011"/>
    </source>
</evidence>
<reference evidence="4" key="1">
    <citation type="submission" date="2021-02" db="EMBL/GenBank/DDBJ databases">
        <authorList>
            <person name="Dougan E. K."/>
            <person name="Rhodes N."/>
            <person name="Thang M."/>
            <person name="Chan C."/>
        </authorList>
    </citation>
    <scope>NUCLEOTIDE SEQUENCE</scope>
</reference>
<dbReference type="Pfam" id="PF07714">
    <property type="entry name" value="PK_Tyr_Ser-Thr"/>
    <property type="match status" value="1"/>
</dbReference>
<keyword evidence="2" id="KW-0472">Membrane</keyword>
<dbReference type="GO" id="GO:0005524">
    <property type="term" value="F:ATP binding"/>
    <property type="evidence" value="ECO:0007669"/>
    <property type="project" value="UniProtKB-UniRule"/>
</dbReference>
<keyword evidence="2" id="KW-1133">Transmembrane helix</keyword>
<dbReference type="InterPro" id="IPR001245">
    <property type="entry name" value="Ser-Thr/Tyr_kinase_cat_dom"/>
</dbReference>
<dbReference type="Proteomes" id="UP000654075">
    <property type="component" value="Unassembled WGS sequence"/>
</dbReference>
<dbReference type="PROSITE" id="PS50011">
    <property type="entry name" value="PROTEIN_KINASE_DOM"/>
    <property type="match status" value="1"/>
</dbReference>